<dbReference type="InterPro" id="IPR013083">
    <property type="entry name" value="Znf_RING/FYVE/PHD"/>
</dbReference>
<evidence type="ECO:0000259" key="4">
    <source>
        <dbReference type="Pfam" id="PF21362"/>
    </source>
</evidence>
<dbReference type="AlphaFoldDB" id="A0A226D9X2"/>
<sequence>MQNKKARRKLRAALDCTICLDSPASPINRCQNGHIVCGICAGKVGECGVCKTKLQVSVMAERLSRQLDLKCNCPYFESGCVNPVAAADVKDHLAKCYFRDVTCEFAMKQSDWEDVETILHAVVGLLIDTNHDPAKRREALDDYCGRYGGKIPISLRDYPAHLRNVHQIEFHEIVDGKWISMDYLTEMDGARFEASPTPHVNEVMQKNGHIFLFHSCNDAELERNWVTILGDAKEAEKYAFQVEISSLANSGSNMEQSFTIPVLAYHDHTKLSMAEITKNSVVIPACHYAQFGITMDSEPNNCLWLHFEFTIVEKP</sequence>
<keyword evidence="1" id="KW-0479">Metal-binding</keyword>
<dbReference type="GO" id="GO:0031624">
    <property type="term" value="F:ubiquitin conjugating enzyme binding"/>
    <property type="evidence" value="ECO:0007669"/>
    <property type="project" value="TreeGrafter"/>
</dbReference>
<dbReference type="Gene3D" id="3.30.40.10">
    <property type="entry name" value="Zinc/RING finger domain, C3HC4 (zinc finger)"/>
    <property type="match status" value="2"/>
</dbReference>
<accession>A0A226D9X2</accession>
<evidence type="ECO:0000313" key="5">
    <source>
        <dbReference type="EMBL" id="OXA42342.1"/>
    </source>
</evidence>
<gene>
    <name evidence="5" type="ORF">Fcan01_22693</name>
</gene>
<comment type="caution">
    <text evidence="5">The sequence shown here is derived from an EMBL/GenBank/DDBJ whole genome shotgun (WGS) entry which is preliminary data.</text>
</comment>
<name>A0A226D9X2_FOLCA</name>
<dbReference type="EMBL" id="LNIX01000026">
    <property type="protein sequence ID" value="OXA42342.1"/>
    <property type="molecule type" value="Genomic_DNA"/>
</dbReference>
<dbReference type="PANTHER" id="PTHR45877:SF2">
    <property type="entry name" value="E3 UBIQUITIN-PROTEIN LIGASE SINA-RELATED"/>
    <property type="match status" value="1"/>
</dbReference>
<dbReference type="GO" id="GO:0043161">
    <property type="term" value="P:proteasome-mediated ubiquitin-dependent protein catabolic process"/>
    <property type="evidence" value="ECO:0007669"/>
    <property type="project" value="TreeGrafter"/>
</dbReference>
<evidence type="ECO:0000256" key="3">
    <source>
        <dbReference type="ARBA" id="ARBA00022833"/>
    </source>
</evidence>
<evidence type="ECO:0000313" key="6">
    <source>
        <dbReference type="Proteomes" id="UP000198287"/>
    </source>
</evidence>
<dbReference type="Proteomes" id="UP000198287">
    <property type="component" value="Unassembled WGS sequence"/>
</dbReference>
<dbReference type="STRING" id="158441.A0A226D9X2"/>
<dbReference type="InterPro" id="IPR049548">
    <property type="entry name" value="Sina-like_RING"/>
</dbReference>
<dbReference type="PANTHER" id="PTHR45877">
    <property type="entry name" value="E3 UBIQUITIN-PROTEIN LIGASE SIAH2"/>
    <property type="match status" value="1"/>
</dbReference>
<dbReference type="Pfam" id="PF21362">
    <property type="entry name" value="Sina_RING"/>
    <property type="match status" value="1"/>
</dbReference>
<keyword evidence="6" id="KW-1185">Reference proteome</keyword>
<dbReference type="GO" id="GO:0005737">
    <property type="term" value="C:cytoplasm"/>
    <property type="evidence" value="ECO:0007669"/>
    <property type="project" value="TreeGrafter"/>
</dbReference>
<evidence type="ECO:0000256" key="2">
    <source>
        <dbReference type="ARBA" id="ARBA00022771"/>
    </source>
</evidence>
<keyword evidence="3" id="KW-0862">Zinc</keyword>
<dbReference type="InterPro" id="IPR004162">
    <property type="entry name" value="SINA-like_animal"/>
</dbReference>
<protein>
    <submittedName>
        <fullName evidence="5">E3 ubiquitin-protein ligase Siah2</fullName>
    </submittedName>
</protein>
<keyword evidence="2" id="KW-0863">Zinc-finger</keyword>
<reference evidence="5 6" key="1">
    <citation type="submission" date="2015-12" db="EMBL/GenBank/DDBJ databases">
        <title>The genome of Folsomia candida.</title>
        <authorList>
            <person name="Faddeeva A."/>
            <person name="Derks M.F."/>
            <person name="Anvar Y."/>
            <person name="Smit S."/>
            <person name="Van Straalen N."/>
            <person name="Roelofs D."/>
        </authorList>
    </citation>
    <scope>NUCLEOTIDE SEQUENCE [LARGE SCALE GENOMIC DNA]</scope>
    <source>
        <strain evidence="5 6">VU population</strain>
        <tissue evidence="5">Whole body</tissue>
    </source>
</reference>
<feature type="domain" description="E3 ubiquitin-protein ligase Sina-like RING finger" evidence="4">
    <location>
        <begin position="16"/>
        <end position="50"/>
    </location>
</feature>
<organism evidence="5 6">
    <name type="scientific">Folsomia candida</name>
    <name type="common">Springtail</name>
    <dbReference type="NCBI Taxonomy" id="158441"/>
    <lineage>
        <taxon>Eukaryota</taxon>
        <taxon>Metazoa</taxon>
        <taxon>Ecdysozoa</taxon>
        <taxon>Arthropoda</taxon>
        <taxon>Hexapoda</taxon>
        <taxon>Collembola</taxon>
        <taxon>Entomobryomorpha</taxon>
        <taxon>Isotomoidea</taxon>
        <taxon>Isotomidae</taxon>
        <taxon>Proisotominae</taxon>
        <taxon>Folsomia</taxon>
    </lineage>
</organism>
<dbReference type="GO" id="GO:0008270">
    <property type="term" value="F:zinc ion binding"/>
    <property type="evidence" value="ECO:0007669"/>
    <property type="project" value="UniProtKB-KW"/>
</dbReference>
<dbReference type="OrthoDB" id="8182903at2759"/>
<dbReference type="SUPFAM" id="SSF49599">
    <property type="entry name" value="TRAF domain-like"/>
    <property type="match status" value="1"/>
</dbReference>
<dbReference type="GO" id="GO:0061630">
    <property type="term" value="F:ubiquitin protein ligase activity"/>
    <property type="evidence" value="ECO:0007669"/>
    <property type="project" value="TreeGrafter"/>
</dbReference>
<proteinExistence type="predicted"/>
<evidence type="ECO:0000256" key="1">
    <source>
        <dbReference type="ARBA" id="ARBA00022723"/>
    </source>
</evidence>